<keyword evidence="3" id="KW-0378">Hydrolase</keyword>
<keyword evidence="1" id="KW-0479">Metal-binding</keyword>
<organism evidence="3 4">
    <name type="scientific">Schwartzia succinivorans DSM 10502</name>
    <dbReference type="NCBI Taxonomy" id="1123243"/>
    <lineage>
        <taxon>Bacteria</taxon>
        <taxon>Bacillati</taxon>
        <taxon>Bacillota</taxon>
        <taxon>Negativicutes</taxon>
        <taxon>Selenomonadales</taxon>
        <taxon>Selenomonadaceae</taxon>
        <taxon>Schwartzia</taxon>
    </lineage>
</organism>
<accession>A0A1M4V7N8</accession>
<dbReference type="EMBL" id="FQUG01000003">
    <property type="protein sequence ID" value="SHE65006.1"/>
    <property type="molecule type" value="Genomic_DNA"/>
</dbReference>
<dbReference type="Pfam" id="PF07687">
    <property type="entry name" value="M20_dimer"/>
    <property type="match status" value="1"/>
</dbReference>
<dbReference type="Pfam" id="PF01546">
    <property type="entry name" value="Peptidase_M20"/>
    <property type="match status" value="1"/>
</dbReference>
<dbReference type="GO" id="GO:0016787">
    <property type="term" value="F:hydrolase activity"/>
    <property type="evidence" value="ECO:0007669"/>
    <property type="project" value="UniProtKB-KW"/>
</dbReference>
<evidence type="ECO:0000256" key="1">
    <source>
        <dbReference type="PIRSR" id="PIRSR005962-1"/>
    </source>
</evidence>
<dbReference type="InterPro" id="IPR011650">
    <property type="entry name" value="Peptidase_M20_dimer"/>
</dbReference>
<name>A0A1M4V7N8_9FIRM</name>
<dbReference type="Gene3D" id="3.30.70.360">
    <property type="match status" value="1"/>
</dbReference>
<dbReference type="PIRSF" id="PIRSF005962">
    <property type="entry name" value="Pept_M20D_amidohydro"/>
    <property type="match status" value="1"/>
</dbReference>
<dbReference type="InterPro" id="IPR036264">
    <property type="entry name" value="Bact_exopeptidase_dim_dom"/>
</dbReference>
<comment type="cofactor">
    <cofactor evidence="1">
        <name>Mn(2+)</name>
        <dbReference type="ChEBI" id="CHEBI:29035"/>
    </cofactor>
    <text evidence="1">The Mn(2+) ion enhances activity.</text>
</comment>
<proteinExistence type="predicted"/>
<feature type="binding site" evidence="1">
    <location>
        <position position="343"/>
    </location>
    <ligand>
        <name>Mn(2+)</name>
        <dbReference type="ChEBI" id="CHEBI:29035"/>
        <label>2</label>
    </ligand>
</feature>
<reference evidence="3 4" key="1">
    <citation type="submission" date="2016-11" db="EMBL/GenBank/DDBJ databases">
        <authorList>
            <person name="Jaros S."/>
            <person name="Januszkiewicz K."/>
            <person name="Wedrychowicz H."/>
        </authorList>
    </citation>
    <scope>NUCLEOTIDE SEQUENCE [LARGE SCALE GENOMIC DNA]</scope>
    <source>
        <strain evidence="3 4">DSM 10502</strain>
    </source>
</reference>
<sequence>MDIRKKIDVFWPYLHANPEPAFREIKTSAYAAEVLRKAGYEVQENVGGTTGVVGILDSGRPGPVAAVRSDMDCLLFKQDDGTEKAVHACGHDGHMTTVLAVAEWLGEEGIPCGKVKILFQPAEEIGKGALAMIDSGAVDDVDYLFGLHVMPEDMARTGEIIPQISWTACTLIEAEIRGRAAHGSQPHKGVNAIDAGAAVVNAVNALHSNPLLGGNVKTTRFQGGSGSLNAICDKVNLGFDLRSTSNEEMLMLRQKVHDIIVNTASVYGAEADSRIVGTCPAAEADTELLPLVQEAITDVLGQKALLPVKAITVGEDFNFYKQERPRLKTVDMGVGCNLTPCLHDPEMTYDRYALEGAVKVFHELVMRVLKESNA</sequence>
<dbReference type="SUPFAM" id="SSF53187">
    <property type="entry name" value="Zn-dependent exopeptidases"/>
    <property type="match status" value="1"/>
</dbReference>
<feature type="binding site" evidence="1">
    <location>
        <position position="91"/>
    </location>
    <ligand>
        <name>Mn(2+)</name>
        <dbReference type="ChEBI" id="CHEBI:29035"/>
        <label>2</label>
    </ligand>
</feature>
<feature type="binding site" evidence="1">
    <location>
        <position position="148"/>
    </location>
    <ligand>
        <name>Mn(2+)</name>
        <dbReference type="ChEBI" id="CHEBI:29035"/>
        <label>2</label>
    </ligand>
</feature>
<feature type="binding site" evidence="1">
    <location>
        <position position="124"/>
    </location>
    <ligand>
        <name>Mn(2+)</name>
        <dbReference type="ChEBI" id="CHEBI:29035"/>
        <label>2</label>
    </ligand>
</feature>
<dbReference type="AlphaFoldDB" id="A0A1M4V7N8"/>
<keyword evidence="1" id="KW-0464">Manganese</keyword>
<evidence type="ECO:0000259" key="2">
    <source>
        <dbReference type="Pfam" id="PF07687"/>
    </source>
</evidence>
<evidence type="ECO:0000313" key="3">
    <source>
        <dbReference type="EMBL" id="SHE65006.1"/>
    </source>
</evidence>
<dbReference type="GO" id="GO:0046872">
    <property type="term" value="F:metal ion binding"/>
    <property type="evidence" value="ECO:0007669"/>
    <property type="project" value="UniProtKB-KW"/>
</dbReference>
<gene>
    <name evidence="3" type="ORF">SAMN02745190_00912</name>
</gene>
<protein>
    <submittedName>
        <fullName evidence="3">Amidohydrolase</fullName>
    </submittedName>
</protein>
<dbReference type="STRING" id="1123243.SAMN02745190_00912"/>
<dbReference type="InterPro" id="IPR017439">
    <property type="entry name" value="Amidohydrolase"/>
</dbReference>
<dbReference type="Proteomes" id="UP000184404">
    <property type="component" value="Unassembled WGS sequence"/>
</dbReference>
<dbReference type="InterPro" id="IPR002933">
    <property type="entry name" value="Peptidase_M20"/>
</dbReference>
<dbReference type="NCBIfam" id="TIGR01891">
    <property type="entry name" value="amidohydrolases"/>
    <property type="match status" value="1"/>
</dbReference>
<keyword evidence="4" id="KW-1185">Reference proteome</keyword>
<evidence type="ECO:0000313" key="4">
    <source>
        <dbReference type="Proteomes" id="UP000184404"/>
    </source>
</evidence>
<dbReference type="SUPFAM" id="SSF55031">
    <property type="entry name" value="Bacterial exopeptidase dimerisation domain"/>
    <property type="match status" value="1"/>
</dbReference>
<dbReference type="Gene3D" id="3.40.630.10">
    <property type="entry name" value="Zn peptidases"/>
    <property type="match status" value="1"/>
</dbReference>
<dbReference type="PANTHER" id="PTHR11014">
    <property type="entry name" value="PEPTIDASE M20 FAMILY MEMBER"/>
    <property type="match status" value="1"/>
</dbReference>
<feature type="domain" description="Peptidase M20 dimerisation" evidence="2">
    <location>
        <begin position="174"/>
        <end position="264"/>
    </location>
</feature>
<dbReference type="PANTHER" id="PTHR11014:SF122">
    <property type="entry name" value="AMIDOHYDROLASE AMHX"/>
    <property type="match status" value="1"/>
</dbReference>
<feature type="binding site" evidence="1">
    <location>
        <position position="89"/>
    </location>
    <ligand>
        <name>Mn(2+)</name>
        <dbReference type="ChEBI" id="CHEBI:29035"/>
        <label>2</label>
    </ligand>
</feature>